<gene>
    <name evidence="7" type="primary">rnpA</name>
    <name evidence="9" type="ORF">GCM10023184_12070</name>
</gene>
<evidence type="ECO:0000256" key="1">
    <source>
        <dbReference type="ARBA" id="ARBA00002663"/>
    </source>
</evidence>
<dbReference type="InterPro" id="IPR020568">
    <property type="entry name" value="Ribosomal_Su5_D2-typ_SF"/>
</dbReference>
<evidence type="ECO:0000256" key="5">
    <source>
        <dbReference type="ARBA" id="ARBA00022801"/>
    </source>
</evidence>
<comment type="catalytic activity">
    <reaction evidence="7">
        <text>Endonucleolytic cleavage of RNA, removing 5'-extranucleotides from tRNA precursor.</text>
        <dbReference type="EC" id="3.1.26.5"/>
    </reaction>
</comment>
<dbReference type="PANTHER" id="PTHR33992:SF1">
    <property type="entry name" value="RIBONUCLEASE P PROTEIN COMPONENT"/>
    <property type="match status" value="1"/>
</dbReference>
<name>A0ABP8GHZ7_9BACT</name>
<keyword evidence="3 7" id="KW-0540">Nuclease</keyword>
<evidence type="ECO:0000313" key="10">
    <source>
        <dbReference type="Proteomes" id="UP001501725"/>
    </source>
</evidence>
<keyword evidence="2 7" id="KW-0819">tRNA processing</keyword>
<evidence type="ECO:0000256" key="7">
    <source>
        <dbReference type="HAMAP-Rule" id="MF_00227"/>
    </source>
</evidence>
<proteinExistence type="inferred from homology"/>
<evidence type="ECO:0000256" key="4">
    <source>
        <dbReference type="ARBA" id="ARBA00022759"/>
    </source>
</evidence>
<evidence type="ECO:0000313" key="9">
    <source>
        <dbReference type="EMBL" id="GAA4324610.1"/>
    </source>
</evidence>
<accession>A0ABP8GHZ7</accession>
<dbReference type="RefSeq" id="WP_345254239.1">
    <property type="nucleotide sequence ID" value="NZ_BAABGY010000005.1"/>
</dbReference>
<sequence length="130" mass="14945">MKPNGLPKQARLKHRSAIDALFKGGQRFSVFPLLTWHRYLPEGTDGLQAGFSCSKRHFKKAADRNRVKRLMREAYRLQAAGLREQVAETGGGLHLFFIYLDKQLPEYDAMYTAMGRALKQLKKKRHEPTS</sequence>
<keyword evidence="5 7" id="KW-0378">Hydrolase</keyword>
<organism evidence="9 10">
    <name type="scientific">Flaviaesturariibacter amylovorans</name>
    <dbReference type="NCBI Taxonomy" id="1084520"/>
    <lineage>
        <taxon>Bacteria</taxon>
        <taxon>Pseudomonadati</taxon>
        <taxon>Bacteroidota</taxon>
        <taxon>Chitinophagia</taxon>
        <taxon>Chitinophagales</taxon>
        <taxon>Chitinophagaceae</taxon>
        <taxon>Flaviaestuariibacter</taxon>
    </lineage>
</organism>
<evidence type="ECO:0000256" key="6">
    <source>
        <dbReference type="ARBA" id="ARBA00022884"/>
    </source>
</evidence>
<dbReference type="NCBIfam" id="TIGR00188">
    <property type="entry name" value="rnpA"/>
    <property type="match status" value="1"/>
</dbReference>
<comment type="subunit">
    <text evidence="7">Consists of a catalytic RNA component (M1 or rnpB) and a protein subunit.</text>
</comment>
<keyword evidence="10" id="KW-1185">Reference proteome</keyword>
<comment type="similarity">
    <text evidence="7">Belongs to the RnpA family.</text>
</comment>
<keyword evidence="6 7" id="KW-0694">RNA-binding</keyword>
<dbReference type="EMBL" id="BAABGY010000005">
    <property type="protein sequence ID" value="GAA4324610.1"/>
    <property type="molecule type" value="Genomic_DNA"/>
</dbReference>
<dbReference type="HAMAP" id="MF_00227">
    <property type="entry name" value="RNase_P"/>
    <property type="match status" value="1"/>
</dbReference>
<dbReference type="Pfam" id="PF00825">
    <property type="entry name" value="Ribonuclease_P"/>
    <property type="match status" value="1"/>
</dbReference>
<comment type="caution">
    <text evidence="9">The sequence shown here is derived from an EMBL/GenBank/DDBJ whole genome shotgun (WGS) entry which is preliminary data.</text>
</comment>
<dbReference type="PANTHER" id="PTHR33992">
    <property type="entry name" value="RIBONUCLEASE P PROTEIN COMPONENT"/>
    <property type="match status" value="1"/>
</dbReference>
<protein>
    <recommendedName>
        <fullName evidence="7 8">Ribonuclease P protein component</fullName>
        <shortName evidence="7">RNase P protein</shortName>
        <shortName evidence="7">RNaseP protein</shortName>
        <ecNumber evidence="7 8">3.1.26.5</ecNumber>
    </recommendedName>
    <alternativeName>
        <fullName evidence="7">Protein C5</fullName>
    </alternativeName>
</protein>
<dbReference type="Proteomes" id="UP001501725">
    <property type="component" value="Unassembled WGS sequence"/>
</dbReference>
<reference evidence="10" key="1">
    <citation type="journal article" date="2019" name="Int. J. Syst. Evol. Microbiol.">
        <title>The Global Catalogue of Microorganisms (GCM) 10K type strain sequencing project: providing services to taxonomists for standard genome sequencing and annotation.</title>
        <authorList>
            <consortium name="The Broad Institute Genomics Platform"/>
            <consortium name="The Broad Institute Genome Sequencing Center for Infectious Disease"/>
            <person name="Wu L."/>
            <person name="Ma J."/>
        </authorList>
    </citation>
    <scope>NUCLEOTIDE SEQUENCE [LARGE SCALE GENOMIC DNA]</scope>
    <source>
        <strain evidence="10">JCM 17919</strain>
    </source>
</reference>
<dbReference type="SUPFAM" id="SSF54211">
    <property type="entry name" value="Ribosomal protein S5 domain 2-like"/>
    <property type="match status" value="1"/>
</dbReference>
<dbReference type="Gene3D" id="3.30.230.10">
    <property type="match status" value="1"/>
</dbReference>
<dbReference type="InterPro" id="IPR020539">
    <property type="entry name" value="RNase_P_CS"/>
</dbReference>
<dbReference type="PROSITE" id="PS00648">
    <property type="entry name" value="RIBONUCLEASE_P"/>
    <property type="match status" value="1"/>
</dbReference>
<dbReference type="InterPro" id="IPR000100">
    <property type="entry name" value="RNase_P"/>
</dbReference>
<dbReference type="InterPro" id="IPR014721">
    <property type="entry name" value="Ribsml_uS5_D2-typ_fold_subgr"/>
</dbReference>
<evidence type="ECO:0000256" key="8">
    <source>
        <dbReference type="NCBIfam" id="TIGR00188"/>
    </source>
</evidence>
<comment type="function">
    <text evidence="1 7">RNaseP catalyzes the removal of the 5'-leader sequence from pre-tRNA to produce the mature 5'-terminus. It can also cleave other RNA substrates such as 4.5S RNA. The protein component plays an auxiliary but essential role in vivo by binding to the 5'-leader sequence and broadening the substrate specificity of the ribozyme.</text>
</comment>
<keyword evidence="4 7" id="KW-0255">Endonuclease</keyword>
<evidence type="ECO:0000256" key="3">
    <source>
        <dbReference type="ARBA" id="ARBA00022722"/>
    </source>
</evidence>
<evidence type="ECO:0000256" key="2">
    <source>
        <dbReference type="ARBA" id="ARBA00022694"/>
    </source>
</evidence>
<dbReference type="EC" id="3.1.26.5" evidence="7 8"/>